<name>A0A194QNI8_PAPMA</name>
<dbReference type="AlphaFoldDB" id="A0A194QNI8"/>
<evidence type="ECO:0000313" key="3">
    <source>
        <dbReference type="Proteomes" id="UP000053240"/>
    </source>
</evidence>
<evidence type="ECO:0000256" key="1">
    <source>
        <dbReference type="ARBA" id="ARBA00008315"/>
    </source>
</evidence>
<dbReference type="InterPro" id="IPR029488">
    <property type="entry name" value="Hmw/CFAP97"/>
</dbReference>
<organism evidence="2 3">
    <name type="scientific">Papilio machaon</name>
    <name type="common">Old World swallowtail butterfly</name>
    <dbReference type="NCBI Taxonomy" id="76193"/>
    <lineage>
        <taxon>Eukaryota</taxon>
        <taxon>Metazoa</taxon>
        <taxon>Ecdysozoa</taxon>
        <taxon>Arthropoda</taxon>
        <taxon>Hexapoda</taxon>
        <taxon>Insecta</taxon>
        <taxon>Pterygota</taxon>
        <taxon>Neoptera</taxon>
        <taxon>Endopterygota</taxon>
        <taxon>Lepidoptera</taxon>
        <taxon>Glossata</taxon>
        <taxon>Ditrysia</taxon>
        <taxon>Papilionoidea</taxon>
        <taxon>Papilionidae</taxon>
        <taxon>Papilioninae</taxon>
        <taxon>Papilio</taxon>
    </lineage>
</organism>
<sequence length="164" mass="18875">MLSRRDKLLIQPWEDRRYKDHRLKVKSALPVIDSSAPSARPHVTRKLRRERCEAERCARVVRDNFTLLQRLAAVMSTTRLDNRWHKPPPNFQNKVGRYHEVSRAPRAGARSSQASNDTSQMSYSNARCYACERNKVKAANDSASKRENPVAGNNDILPFLYLKA</sequence>
<dbReference type="PANTHER" id="PTHR33768">
    <property type="entry name" value="MIP11318P"/>
    <property type="match status" value="1"/>
</dbReference>
<dbReference type="InParanoid" id="A0A194QNI8"/>
<gene>
    <name evidence="2" type="ORF">RR48_07924</name>
</gene>
<dbReference type="Pfam" id="PF13879">
    <property type="entry name" value="Hmw_CFAP97"/>
    <property type="match status" value="1"/>
</dbReference>
<proteinExistence type="inferred from homology"/>
<dbReference type="InterPro" id="IPR038792">
    <property type="entry name" value="CFAP97D1/2"/>
</dbReference>
<reference evidence="2 3" key="1">
    <citation type="journal article" date="2015" name="Nat. Commun.">
        <title>Outbred genome sequencing and CRISPR/Cas9 gene editing in butterflies.</title>
        <authorList>
            <person name="Li X."/>
            <person name="Fan D."/>
            <person name="Zhang W."/>
            <person name="Liu G."/>
            <person name="Zhang L."/>
            <person name="Zhao L."/>
            <person name="Fang X."/>
            <person name="Chen L."/>
            <person name="Dong Y."/>
            <person name="Chen Y."/>
            <person name="Ding Y."/>
            <person name="Zhao R."/>
            <person name="Feng M."/>
            <person name="Zhu Y."/>
            <person name="Feng Y."/>
            <person name="Jiang X."/>
            <person name="Zhu D."/>
            <person name="Xiang H."/>
            <person name="Feng X."/>
            <person name="Li S."/>
            <person name="Wang J."/>
            <person name="Zhang G."/>
            <person name="Kronforst M.R."/>
            <person name="Wang W."/>
        </authorList>
    </citation>
    <scope>NUCLEOTIDE SEQUENCE [LARGE SCALE GENOMIC DNA]</scope>
    <source>
        <strain evidence="2">Ya'a_city_454_Pm</strain>
        <tissue evidence="2">Whole body</tissue>
    </source>
</reference>
<dbReference type="STRING" id="76193.A0A194QNI8"/>
<evidence type="ECO:0000313" key="2">
    <source>
        <dbReference type="EMBL" id="KPJ07077.1"/>
    </source>
</evidence>
<dbReference type="Proteomes" id="UP000053240">
    <property type="component" value="Unassembled WGS sequence"/>
</dbReference>
<comment type="similarity">
    <text evidence="1">Belongs to the CFAP97 family.</text>
</comment>
<protein>
    <submittedName>
        <fullName evidence="2">Uncharacterized protein</fullName>
    </submittedName>
</protein>
<dbReference type="PANTHER" id="PTHR33768:SF3">
    <property type="entry name" value="MIP11318P"/>
    <property type="match status" value="1"/>
</dbReference>
<dbReference type="EMBL" id="KQ461191">
    <property type="protein sequence ID" value="KPJ07077.1"/>
    <property type="molecule type" value="Genomic_DNA"/>
</dbReference>
<keyword evidence="3" id="KW-1185">Reference proteome</keyword>
<accession>A0A194QNI8</accession>